<dbReference type="eggNOG" id="KOG2579">
    <property type="taxonomic scope" value="Eukaryota"/>
</dbReference>
<dbReference type="STRING" id="6412.T1F8C1"/>
<reference evidence="3 5" key="2">
    <citation type="journal article" date="2013" name="Nature">
        <title>Insights into bilaterian evolution from three spiralian genomes.</title>
        <authorList>
            <person name="Simakov O."/>
            <person name="Marletaz F."/>
            <person name="Cho S.J."/>
            <person name="Edsinger-Gonzales E."/>
            <person name="Havlak P."/>
            <person name="Hellsten U."/>
            <person name="Kuo D.H."/>
            <person name="Larsson T."/>
            <person name="Lv J."/>
            <person name="Arendt D."/>
            <person name="Savage R."/>
            <person name="Osoegawa K."/>
            <person name="de Jong P."/>
            <person name="Grimwood J."/>
            <person name="Chapman J.A."/>
            <person name="Shapiro H."/>
            <person name="Aerts A."/>
            <person name="Otillar R.P."/>
            <person name="Terry A.Y."/>
            <person name="Boore J.L."/>
            <person name="Grigoriev I.V."/>
            <person name="Lindberg D.R."/>
            <person name="Seaver E.C."/>
            <person name="Weisblat D.A."/>
            <person name="Putnam N.H."/>
            <person name="Rokhsar D.S."/>
        </authorList>
    </citation>
    <scope>NUCLEOTIDE SEQUENCE</scope>
</reference>
<dbReference type="PROSITE" id="PS51406">
    <property type="entry name" value="FIBRINOGEN_C_2"/>
    <property type="match status" value="1"/>
</dbReference>
<dbReference type="RefSeq" id="XP_009020332.1">
    <property type="nucleotide sequence ID" value="XM_009022084.1"/>
</dbReference>
<gene>
    <name evidence="4" type="primary">20205070</name>
    <name evidence="3" type="ORF">HELRODRAFT_174641</name>
</gene>
<reference evidence="5" key="1">
    <citation type="submission" date="2012-12" db="EMBL/GenBank/DDBJ databases">
        <authorList>
            <person name="Hellsten U."/>
            <person name="Grimwood J."/>
            <person name="Chapman J.A."/>
            <person name="Shapiro H."/>
            <person name="Aerts A."/>
            <person name="Otillar R.P."/>
            <person name="Terry A.Y."/>
            <person name="Boore J.L."/>
            <person name="Simakov O."/>
            <person name="Marletaz F."/>
            <person name="Cho S.-J."/>
            <person name="Edsinger-Gonzales E."/>
            <person name="Havlak P."/>
            <person name="Kuo D.-H."/>
            <person name="Larsson T."/>
            <person name="Lv J."/>
            <person name="Arendt D."/>
            <person name="Savage R."/>
            <person name="Osoegawa K."/>
            <person name="de Jong P."/>
            <person name="Lindberg D.R."/>
            <person name="Seaver E.C."/>
            <person name="Weisblat D.A."/>
            <person name="Putnam N.H."/>
            <person name="Grigoriev I.V."/>
            <person name="Rokhsar D.S."/>
        </authorList>
    </citation>
    <scope>NUCLEOTIDE SEQUENCE</scope>
</reference>
<reference evidence="4" key="3">
    <citation type="submission" date="2015-06" db="UniProtKB">
        <authorList>
            <consortium name="EnsemblMetazoa"/>
        </authorList>
    </citation>
    <scope>IDENTIFICATION</scope>
</reference>
<dbReference type="Gene3D" id="3.90.215.10">
    <property type="entry name" value="Gamma Fibrinogen, chain A, domain 1"/>
    <property type="match status" value="1"/>
</dbReference>
<protein>
    <recommendedName>
        <fullName evidence="2">Fibrinogen C-terminal domain-containing protein</fullName>
    </recommendedName>
</protein>
<sequence length="302" mass="34561">MISVSPLVFFTIFLTFQQSFENLYKQIKHPLSNETVCLDTKPIIEQVNIRSLLECLAKCSQLNSSASMNLTKMNDSCNAFNYISNSESPLKNCQLIHLEQKKFLMMLKGNGCWGFTNIGYKFRFENCNVTNGTISLTIPTFSTPTTVLCVNGWIVIQQRIDGSQSFNQSWAKYKAGFGTFNANFWLGLEKIYQLTNSASYRLRFEIDSEVLSYTIHVFGYSGNNLDVMNRNGIRYQNAARFSTPDHDTAGNCANMYSSGFWFNNCYTINLNGIYGGRDEMYYTAKTGTWRQLVYCRMMIKLN</sequence>
<name>T1F8C1_HELRO</name>
<dbReference type="InterPro" id="IPR036056">
    <property type="entry name" value="Fibrinogen-like_C"/>
</dbReference>
<dbReference type="InParanoid" id="T1F8C1"/>
<dbReference type="AlphaFoldDB" id="T1F8C1"/>
<dbReference type="EMBL" id="AMQM01004992">
    <property type="status" value="NOT_ANNOTATED_CDS"/>
    <property type="molecule type" value="Genomic_DNA"/>
</dbReference>
<accession>T1F8C1</accession>
<dbReference type="InterPro" id="IPR014716">
    <property type="entry name" value="Fibrinogen_a/b/g_C_1"/>
</dbReference>
<dbReference type="SUPFAM" id="SSF56496">
    <property type="entry name" value="Fibrinogen C-terminal domain-like"/>
    <property type="match status" value="1"/>
</dbReference>
<evidence type="ECO:0000313" key="4">
    <source>
        <dbReference type="EnsemblMetazoa" id="HelroP174641"/>
    </source>
</evidence>
<dbReference type="PANTHER" id="PTHR19143">
    <property type="entry name" value="FIBRINOGEN/TENASCIN/ANGIOPOEITIN"/>
    <property type="match status" value="1"/>
</dbReference>
<evidence type="ECO:0000256" key="1">
    <source>
        <dbReference type="SAM" id="SignalP"/>
    </source>
</evidence>
<dbReference type="Pfam" id="PF00147">
    <property type="entry name" value="Fibrinogen_C"/>
    <property type="match status" value="1"/>
</dbReference>
<dbReference type="GO" id="GO:0005615">
    <property type="term" value="C:extracellular space"/>
    <property type="evidence" value="ECO:0000318"/>
    <property type="project" value="GO_Central"/>
</dbReference>
<dbReference type="OMA" id="NCANMYS"/>
<keyword evidence="5" id="KW-1185">Reference proteome</keyword>
<dbReference type="InterPro" id="IPR002181">
    <property type="entry name" value="Fibrinogen_a/b/g_C_dom"/>
</dbReference>
<dbReference type="SMART" id="SM00186">
    <property type="entry name" value="FBG"/>
    <property type="match status" value="1"/>
</dbReference>
<organism evidence="4 5">
    <name type="scientific">Helobdella robusta</name>
    <name type="common">Californian leech</name>
    <dbReference type="NCBI Taxonomy" id="6412"/>
    <lineage>
        <taxon>Eukaryota</taxon>
        <taxon>Metazoa</taxon>
        <taxon>Spiralia</taxon>
        <taxon>Lophotrochozoa</taxon>
        <taxon>Annelida</taxon>
        <taxon>Clitellata</taxon>
        <taxon>Hirudinea</taxon>
        <taxon>Rhynchobdellida</taxon>
        <taxon>Glossiphoniidae</taxon>
        <taxon>Helobdella</taxon>
    </lineage>
</organism>
<keyword evidence="1" id="KW-0732">Signal</keyword>
<evidence type="ECO:0000313" key="3">
    <source>
        <dbReference type="EMBL" id="ESO01678.1"/>
    </source>
</evidence>
<evidence type="ECO:0000313" key="5">
    <source>
        <dbReference type="Proteomes" id="UP000015101"/>
    </source>
</evidence>
<feature type="chain" id="PRO_5010980365" description="Fibrinogen C-terminal domain-containing protein" evidence="1">
    <location>
        <begin position="20"/>
        <end position="302"/>
    </location>
</feature>
<dbReference type="HOGENOM" id="CLU_065241_0_0_1"/>
<dbReference type="EMBL" id="KB096743">
    <property type="protein sequence ID" value="ESO01678.1"/>
    <property type="molecule type" value="Genomic_DNA"/>
</dbReference>
<feature type="domain" description="Fibrinogen C-terminal" evidence="2">
    <location>
        <begin position="118"/>
        <end position="302"/>
    </location>
</feature>
<evidence type="ECO:0000259" key="2">
    <source>
        <dbReference type="PROSITE" id="PS51406"/>
    </source>
</evidence>
<dbReference type="EnsemblMetazoa" id="HelroT174641">
    <property type="protein sequence ID" value="HelroP174641"/>
    <property type="gene ID" value="HelroG174641"/>
</dbReference>
<dbReference type="KEGG" id="hro:HELRODRAFT_174641"/>
<feature type="signal peptide" evidence="1">
    <location>
        <begin position="1"/>
        <end position="19"/>
    </location>
</feature>
<dbReference type="GeneID" id="20205070"/>
<dbReference type="PANTHER" id="PTHR19143:SF462">
    <property type="entry name" value="APPLE DOMAIN-CONTAINING PROTEIN"/>
    <property type="match status" value="1"/>
</dbReference>
<proteinExistence type="predicted"/>
<dbReference type="InterPro" id="IPR050373">
    <property type="entry name" value="Fibrinogen_C-term_domain"/>
</dbReference>
<dbReference type="Proteomes" id="UP000015101">
    <property type="component" value="Unassembled WGS sequence"/>
</dbReference>
<dbReference type="CTD" id="20205070"/>